<name>A0ABX3RHT3_9MYCO</name>
<proteinExistence type="predicted"/>
<dbReference type="EMBL" id="MVHH01000050">
    <property type="protein sequence ID" value="OQZ93670.1"/>
    <property type="molecule type" value="Genomic_DNA"/>
</dbReference>
<reference evidence="1 2" key="1">
    <citation type="submission" date="2016-12" db="EMBL/GenBank/DDBJ databases">
        <title>The new phylogeny of genus Mycobacterium.</title>
        <authorList>
            <person name="Tortoli E."/>
            <person name="Trovato A."/>
            <person name="Cirillo D.M."/>
        </authorList>
    </citation>
    <scope>NUCLEOTIDE SEQUENCE [LARGE SCALE GENOMIC DNA]</scope>
    <source>
        <strain evidence="1 2">DSM 44942</strain>
    </source>
</reference>
<gene>
    <name evidence="1" type="ORF">BST15_17510</name>
</gene>
<dbReference type="Proteomes" id="UP000192327">
    <property type="component" value="Unassembled WGS sequence"/>
</dbReference>
<sequence length="70" mass="7651">MEYHKGHVKRDSVTGTVAVRTQFPDAAPFTEQAWLTATTNNGAHFRATSYVEAWDDLHVAPPDGEPEPGA</sequence>
<keyword evidence="2" id="KW-1185">Reference proteome</keyword>
<dbReference type="RefSeq" id="WP_046189928.1">
    <property type="nucleotide sequence ID" value="NZ_LASW02000001.1"/>
</dbReference>
<organism evidence="1 2">
    <name type="scientific">Mycolicibacter arupensis</name>
    <dbReference type="NCBI Taxonomy" id="342002"/>
    <lineage>
        <taxon>Bacteria</taxon>
        <taxon>Bacillati</taxon>
        <taxon>Actinomycetota</taxon>
        <taxon>Actinomycetes</taxon>
        <taxon>Mycobacteriales</taxon>
        <taxon>Mycobacteriaceae</taxon>
        <taxon>Mycolicibacter</taxon>
    </lineage>
</organism>
<accession>A0ABX3RHT3</accession>
<comment type="caution">
    <text evidence="1">The sequence shown here is derived from an EMBL/GenBank/DDBJ whole genome shotgun (WGS) entry which is preliminary data.</text>
</comment>
<protein>
    <submittedName>
        <fullName evidence="1">Uncharacterized protein</fullName>
    </submittedName>
</protein>
<evidence type="ECO:0000313" key="1">
    <source>
        <dbReference type="EMBL" id="OQZ93670.1"/>
    </source>
</evidence>
<evidence type="ECO:0000313" key="2">
    <source>
        <dbReference type="Proteomes" id="UP000192327"/>
    </source>
</evidence>